<accession>A0A0F9AGM5</accession>
<evidence type="ECO:0000313" key="1">
    <source>
        <dbReference type="EMBL" id="KKK97425.1"/>
    </source>
</evidence>
<dbReference type="EMBL" id="LAZR01046057">
    <property type="protein sequence ID" value="KKK97425.1"/>
    <property type="molecule type" value="Genomic_DNA"/>
</dbReference>
<protein>
    <submittedName>
        <fullName evidence="1">Uncharacterized protein</fullName>
    </submittedName>
</protein>
<dbReference type="AlphaFoldDB" id="A0A0F9AGM5"/>
<sequence length="60" mass="6373">MGDTIEVVAIIDSVAWLSAYVDSGDDSMDAAYASVVCCRRCDASIFDALRDVLIRSGVKG</sequence>
<comment type="caution">
    <text evidence="1">The sequence shown here is derived from an EMBL/GenBank/DDBJ whole genome shotgun (WGS) entry which is preliminary data.</text>
</comment>
<gene>
    <name evidence="1" type="ORF">LCGC14_2652860</name>
</gene>
<reference evidence="1" key="1">
    <citation type="journal article" date="2015" name="Nature">
        <title>Complex archaea that bridge the gap between prokaryotes and eukaryotes.</title>
        <authorList>
            <person name="Spang A."/>
            <person name="Saw J.H."/>
            <person name="Jorgensen S.L."/>
            <person name="Zaremba-Niedzwiedzka K."/>
            <person name="Martijn J."/>
            <person name="Lind A.E."/>
            <person name="van Eijk R."/>
            <person name="Schleper C."/>
            <person name="Guy L."/>
            <person name="Ettema T.J."/>
        </authorList>
    </citation>
    <scope>NUCLEOTIDE SEQUENCE</scope>
</reference>
<proteinExistence type="predicted"/>
<organism evidence="1">
    <name type="scientific">marine sediment metagenome</name>
    <dbReference type="NCBI Taxonomy" id="412755"/>
    <lineage>
        <taxon>unclassified sequences</taxon>
        <taxon>metagenomes</taxon>
        <taxon>ecological metagenomes</taxon>
    </lineage>
</organism>
<name>A0A0F9AGM5_9ZZZZ</name>